<evidence type="ECO:0008006" key="3">
    <source>
        <dbReference type="Google" id="ProtNLM"/>
    </source>
</evidence>
<proteinExistence type="predicted"/>
<feature type="transmembrane region" description="Helical" evidence="1">
    <location>
        <begin position="255"/>
        <end position="273"/>
    </location>
</feature>
<feature type="transmembrane region" description="Helical" evidence="1">
    <location>
        <begin position="94"/>
        <end position="123"/>
    </location>
</feature>
<protein>
    <recommendedName>
        <fullName evidence="3">DUF2029 domain-containing protein</fullName>
    </recommendedName>
</protein>
<feature type="transmembrane region" description="Helical" evidence="1">
    <location>
        <begin position="7"/>
        <end position="29"/>
    </location>
</feature>
<reference evidence="2" key="1">
    <citation type="journal article" date="2015" name="Nature">
        <title>Complex archaea that bridge the gap between prokaryotes and eukaryotes.</title>
        <authorList>
            <person name="Spang A."/>
            <person name="Saw J.H."/>
            <person name="Jorgensen S.L."/>
            <person name="Zaremba-Niedzwiedzka K."/>
            <person name="Martijn J."/>
            <person name="Lind A.E."/>
            <person name="van Eijk R."/>
            <person name="Schleper C."/>
            <person name="Guy L."/>
            <person name="Ettema T.J."/>
        </authorList>
    </citation>
    <scope>NUCLEOTIDE SEQUENCE</scope>
</reference>
<feature type="transmembrane region" description="Helical" evidence="1">
    <location>
        <begin position="135"/>
        <end position="156"/>
    </location>
</feature>
<evidence type="ECO:0000313" key="2">
    <source>
        <dbReference type="EMBL" id="KKN29327.1"/>
    </source>
</evidence>
<keyword evidence="1" id="KW-0812">Transmembrane</keyword>
<feature type="transmembrane region" description="Helical" evidence="1">
    <location>
        <begin position="225"/>
        <end position="243"/>
    </location>
</feature>
<evidence type="ECO:0000256" key="1">
    <source>
        <dbReference type="SAM" id="Phobius"/>
    </source>
</evidence>
<keyword evidence="1" id="KW-0472">Membrane</keyword>
<name>A0A0F9PX66_9ZZZZ</name>
<keyword evidence="1" id="KW-1133">Transmembrane helix</keyword>
<comment type="caution">
    <text evidence="2">The sequence shown here is derived from an EMBL/GenBank/DDBJ whole genome shotgun (WGS) entry which is preliminary data.</text>
</comment>
<accession>A0A0F9PX66</accession>
<feature type="transmembrane region" description="Helical" evidence="1">
    <location>
        <begin position="279"/>
        <end position="295"/>
    </location>
</feature>
<dbReference type="EMBL" id="LAZR01002496">
    <property type="protein sequence ID" value="KKN29327.1"/>
    <property type="molecule type" value="Genomic_DNA"/>
</dbReference>
<organism evidence="2">
    <name type="scientific">marine sediment metagenome</name>
    <dbReference type="NCBI Taxonomy" id="412755"/>
    <lineage>
        <taxon>unclassified sequences</taxon>
        <taxon>metagenomes</taxon>
        <taxon>ecological metagenomes</taxon>
    </lineage>
</organism>
<feature type="transmembrane region" description="Helical" evidence="1">
    <location>
        <begin position="63"/>
        <end position="82"/>
    </location>
</feature>
<gene>
    <name evidence="2" type="ORF">LCGC14_0845370</name>
</gene>
<sequence length="311" mass="35292">MKNREWSTLIIVWMILVAILSLAATLIPMENELFGFDWKVFFSEPKNIPGHYPPWTALVLNPLTYPLLIGVTLATFIILVFRKQASIWSAIMSFMTFPLFWVIFLGQLDGLTLLGIIGFHLALMVPQTKQYLKRGLIAVAASFILIKPQVAAFALFARKEYFKAGVVIVAASFVFWGLWPLNMLDYYEAHTASADPWVQDIGLGWRGLPVFLFVLWKMPKHDTDWWMLAGAFITPTLIPYHLLPLMPAISRLRPWFAAAVALSTWLPLTSIWLGPNAWNLTWVSLLLLGFGLAYEKRKTGDLVPRLSGNIR</sequence>
<feature type="transmembrane region" description="Helical" evidence="1">
    <location>
        <begin position="161"/>
        <end position="179"/>
    </location>
</feature>
<dbReference type="AlphaFoldDB" id="A0A0F9PX66"/>